<dbReference type="AlphaFoldDB" id="A0A091B7R0"/>
<reference evidence="1 2" key="1">
    <citation type="submission" date="2013-09" db="EMBL/GenBank/DDBJ databases">
        <title>Genome sequencing of Arenimonas metalli.</title>
        <authorList>
            <person name="Chen F."/>
            <person name="Wang G."/>
        </authorList>
    </citation>
    <scope>NUCLEOTIDE SEQUENCE [LARGE SCALE GENOMIC DNA]</scope>
    <source>
        <strain evidence="1 2">CF5-1</strain>
    </source>
</reference>
<name>A0A091B7R0_9GAMM</name>
<gene>
    <name evidence="1" type="ORF">N787_07540</name>
</gene>
<sequence>MDDEFWKRHLEETARFARLADPLREFKALQSPILRAQEQLVALCRDPLEDVRAQMKALTDPLEQLPAWVKDNYGRDAFAKQLQAFTAPFDQVADQLKAANGQDAIAEQIKALLEPFNGAQAWIKAFRSEEEDRLRQWSTMLDDFARQLRDLPDEVRGQLAVLMDQGWCLDPEMPHTWGRDLVATFQEGENDEAQQWLIDYFKGRVDEIEQILVKRHPNRSAVIADAFQAHRERRYHLSIPVLLAQADGVIHDRHQRQLFSKKRTANLMEVLSGLPEDDMRAIFIAAFYVDIPLTRNTQLLPDGFDGLNRHAVLHGTDPNYGTEINSLRAVSILNLASYLVAEEVEVTTTVDYAP</sequence>
<organism evidence="1 2">
    <name type="scientific">Arenimonas metalli CF5-1</name>
    <dbReference type="NCBI Taxonomy" id="1384056"/>
    <lineage>
        <taxon>Bacteria</taxon>
        <taxon>Pseudomonadati</taxon>
        <taxon>Pseudomonadota</taxon>
        <taxon>Gammaproteobacteria</taxon>
        <taxon>Lysobacterales</taxon>
        <taxon>Lysobacteraceae</taxon>
        <taxon>Arenimonas</taxon>
    </lineage>
</organism>
<comment type="caution">
    <text evidence="1">The sequence shown here is derived from an EMBL/GenBank/DDBJ whole genome shotgun (WGS) entry which is preliminary data.</text>
</comment>
<dbReference type="Proteomes" id="UP000029393">
    <property type="component" value="Unassembled WGS sequence"/>
</dbReference>
<dbReference type="EMBL" id="AVCK01000006">
    <property type="protein sequence ID" value="KFN47786.1"/>
    <property type="molecule type" value="Genomic_DNA"/>
</dbReference>
<accession>A0A091B7R0</accession>
<keyword evidence="2" id="KW-1185">Reference proteome</keyword>
<dbReference type="eggNOG" id="ENOG5033ME0">
    <property type="taxonomic scope" value="Bacteria"/>
</dbReference>
<dbReference type="RefSeq" id="WP_034210374.1">
    <property type="nucleotide sequence ID" value="NZ_AVCK01000006.1"/>
</dbReference>
<evidence type="ECO:0000313" key="2">
    <source>
        <dbReference type="Proteomes" id="UP000029393"/>
    </source>
</evidence>
<proteinExistence type="predicted"/>
<dbReference type="OrthoDB" id="9131312at2"/>
<evidence type="ECO:0000313" key="1">
    <source>
        <dbReference type="EMBL" id="KFN47786.1"/>
    </source>
</evidence>
<protein>
    <submittedName>
        <fullName evidence="1">Uncharacterized protein</fullName>
    </submittedName>
</protein>